<dbReference type="OrthoDB" id="2626014at2759"/>
<gene>
    <name evidence="3" type="ORF">BOTBODRAFT_172186</name>
</gene>
<evidence type="ECO:0000256" key="1">
    <source>
        <dbReference type="SAM" id="Phobius"/>
    </source>
</evidence>
<dbReference type="InParanoid" id="A0A067N1W1"/>
<protein>
    <recommendedName>
        <fullName evidence="2">CN hydrolase domain-containing protein</fullName>
    </recommendedName>
</protein>
<evidence type="ECO:0000313" key="4">
    <source>
        <dbReference type="Proteomes" id="UP000027195"/>
    </source>
</evidence>
<organism evidence="3 4">
    <name type="scientific">Botryobasidium botryosum (strain FD-172 SS1)</name>
    <dbReference type="NCBI Taxonomy" id="930990"/>
    <lineage>
        <taxon>Eukaryota</taxon>
        <taxon>Fungi</taxon>
        <taxon>Dikarya</taxon>
        <taxon>Basidiomycota</taxon>
        <taxon>Agaricomycotina</taxon>
        <taxon>Agaricomycetes</taxon>
        <taxon>Cantharellales</taxon>
        <taxon>Botryobasidiaceae</taxon>
        <taxon>Botryobasidium</taxon>
    </lineage>
</organism>
<keyword evidence="4" id="KW-1185">Reference proteome</keyword>
<dbReference type="EMBL" id="KL198023">
    <property type="protein sequence ID" value="KDQ17761.1"/>
    <property type="molecule type" value="Genomic_DNA"/>
</dbReference>
<evidence type="ECO:0000259" key="2">
    <source>
        <dbReference type="PROSITE" id="PS50263"/>
    </source>
</evidence>
<dbReference type="InterPro" id="IPR036526">
    <property type="entry name" value="C-N_Hydrolase_sf"/>
</dbReference>
<proteinExistence type="predicted"/>
<dbReference type="HOGENOM" id="CLU_032069_0_0_1"/>
<accession>A0A067N1W1</accession>
<sequence>MIASDDSFVSTHANSLLRVATVGLAFLALSPSPSFIPLVLLLGTLALRARVIGIKSLSSSWVSQYIAQLFPLSLGAAASHATPSISALSSPINSLALLSCVCLGSAAAALLPVYLHVKLRSDSNIWMRLTLLPALWATTWVVVSRVSPLGRLGSWSPLTGTEPYDPIRAYLGFPGLDWIVGAWAVVGAELAELAWQEERCTQTPENEHPLVPISREVDQSLESLARLRGPLKKGLFALTALLLAATLPSFTSPLPLAPHSSNTSPLAVACILPPPATKESELDRYLSETKRHAARAKILLWPEGAVCFGNESERTHALAQVGVVTKQYGVWIGATFDEIAPEVDGPIGGPGSRRVGMALIGPDGQLDMEYYKRHLVPLTEPFANVGSKVNPPVYDLPLPPPPHVKAPEWANPPNFTRPIPLTALICLDASKEVPTLRAPPALILAPARTWHPAAGYAMFQLARARAIELDAKVLWCDGGHGAVGGVVGDGEREMQVGEGTWVKTVGIPWPSRHSFTAHAAVGDIGAIFILWLFLTGVGSSVEYLAKTSIDLTWVVVVLHEALRWIQDSVGQLRLPRPVRPDERSSLLDDNDN</sequence>
<feature type="transmembrane region" description="Helical" evidence="1">
    <location>
        <begin position="95"/>
        <end position="117"/>
    </location>
</feature>
<evidence type="ECO:0000313" key="3">
    <source>
        <dbReference type="EMBL" id="KDQ17761.1"/>
    </source>
</evidence>
<dbReference type="SUPFAM" id="SSF56317">
    <property type="entry name" value="Carbon-nitrogen hydrolase"/>
    <property type="match status" value="1"/>
</dbReference>
<dbReference type="InterPro" id="IPR003010">
    <property type="entry name" value="C-N_Hydrolase"/>
</dbReference>
<dbReference type="PROSITE" id="PS50263">
    <property type="entry name" value="CN_HYDROLASE"/>
    <property type="match status" value="1"/>
</dbReference>
<dbReference type="STRING" id="930990.A0A067N1W1"/>
<feature type="transmembrane region" description="Helical" evidence="1">
    <location>
        <begin position="65"/>
        <end position="83"/>
    </location>
</feature>
<feature type="domain" description="CN hydrolase" evidence="2">
    <location>
        <begin position="264"/>
        <end position="521"/>
    </location>
</feature>
<dbReference type="Proteomes" id="UP000027195">
    <property type="component" value="Unassembled WGS sequence"/>
</dbReference>
<feature type="transmembrane region" description="Helical" evidence="1">
    <location>
        <begin position="129"/>
        <end position="147"/>
    </location>
</feature>
<name>A0A067N1W1_BOTB1</name>
<feature type="transmembrane region" description="Helical" evidence="1">
    <location>
        <begin position="20"/>
        <end position="45"/>
    </location>
</feature>
<keyword evidence="1" id="KW-1133">Transmembrane helix</keyword>
<keyword evidence="1" id="KW-0812">Transmembrane</keyword>
<dbReference type="Gene3D" id="3.60.110.10">
    <property type="entry name" value="Carbon-nitrogen hydrolase"/>
    <property type="match status" value="1"/>
</dbReference>
<dbReference type="AlphaFoldDB" id="A0A067N1W1"/>
<keyword evidence="1" id="KW-0472">Membrane</keyword>
<reference evidence="4" key="1">
    <citation type="journal article" date="2014" name="Proc. Natl. Acad. Sci. U.S.A.">
        <title>Extensive sampling of basidiomycete genomes demonstrates inadequacy of the white-rot/brown-rot paradigm for wood decay fungi.</title>
        <authorList>
            <person name="Riley R."/>
            <person name="Salamov A.A."/>
            <person name="Brown D.W."/>
            <person name="Nagy L.G."/>
            <person name="Floudas D."/>
            <person name="Held B.W."/>
            <person name="Levasseur A."/>
            <person name="Lombard V."/>
            <person name="Morin E."/>
            <person name="Otillar R."/>
            <person name="Lindquist E.A."/>
            <person name="Sun H."/>
            <person name="LaButti K.M."/>
            <person name="Schmutz J."/>
            <person name="Jabbour D."/>
            <person name="Luo H."/>
            <person name="Baker S.E."/>
            <person name="Pisabarro A.G."/>
            <person name="Walton J.D."/>
            <person name="Blanchette R.A."/>
            <person name="Henrissat B."/>
            <person name="Martin F."/>
            <person name="Cullen D."/>
            <person name="Hibbett D.S."/>
            <person name="Grigoriev I.V."/>
        </authorList>
    </citation>
    <scope>NUCLEOTIDE SEQUENCE [LARGE SCALE GENOMIC DNA]</scope>
    <source>
        <strain evidence="4">FD-172 SS1</strain>
    </source>
</reference>